<dbReference type="PANTHER" id="PTHR22948:SF7">
    <property type="entry name" value="TUDOR DOMAIN-CONTAINING PROTEIN 15"/>
    <property type="match status" value="1"/>
</dbReference>
<dbReference type="SMART" id="SM00333">
    <property type="entry name" value="TUDOR"/>
    <property type="match status" value="6"/>
</dbReference>
<dbReference type="InterPro" id="IPR050621">
    <property type="entry name" value="Tudor_domain_containing"/>
</dbReference>
<dbReference type="Gene3D" id="2.40.50.90">
    <property type="match status" value="5"/>
</dbReference>
<dbReference type="Gene3D" id="2.30.30.140">
    <property type="match status" value="5"/>
</dbReference>
<dbReference type="FunFam" id="2.30.30.140:FF:000018">
    <property type="entry name" value="Serine/threonine-protein kinase 31"/>
    <property type="match status" value="1"/>
</dbReference>
<dbReference type="Pfam" id="PF00567">
    <property type="entry name" value="TUDOR"/>
    <property type="match status" value="6"/>
</dbReference>
<comment type="caution">
    <text evidence="3">The sequence shown here is derived from an EMBL/GenBank/DDBJ whole genome shotgun (WGS) entry which is preliminary data.</text>
</comment>
<reference evidence="3 4" key="1">
    <citation type="journal article" date="2018" name="Nat. Ecol. Evol.">
        <title>Shark genomes provide insights into elasmobranch evolution and the origin of vertebrates.</title>
        <authorList>
            <person name="Hara Y"/>
            <person name="Yamaguchi K"/>
            <person name="Onimaru K"/>
            <person name="Kadota M"/>
            <person name="Koyanagi M"/>
            <person name="Keeley SD"/>
            <person name="Tatsumi K"/>
            <person name="Tanaka K"/>
            <person name="Motone F"/>
            <person name="Kageyama Y"/>
            <person name="Nozu R"/>
            <person name="Adachi N"/>
            <person name="Nishimura O"/>
            <person name="Nakagawa R"/>
            <person name="Tanegashima C"/>
            <person name="Kiyatake I"/>
            <person name="Matsumoto R"/>
            <person name="Murakumo K"/>
            <person name="Nishida K"/>
            <person name="Terakita A"/>
            <person name="Kuratani S"/>
            <person name="Sato K"/>
            <person name="Hyodo S Kuraku.S."/>
        </authorList>
    </citation>
    <scope>NUCLEOTIDE SEQUENCE [LARGE SCALE GENOMIC DNA]</scope>
</reference>
<dbReference type="InterPro" id="IPR002999">
    <property type="entry name" value="Tudor"/>
</dbReference>
<dbReference type="OrthoDB" id="9995375at2759"/>
<feature type="domain" description="Tudor" evidence="2">
    <location>
        <begin position="534"/>
        <end position="592"/>
    </location>
</feature>
<evidence type="ECO:0000313" key="3">
    <source>
        <dbReference type="EMBL" id="GCC30239.1"/>
    </source>
</evidence>
<gene>
    <name evidence="3" type="ORF">chiPu_0008687</name>
</gene>
<dbReference type="PANTHER" id="PTHR22948">
    <property type="entry name" value="TUDOR DOMAIN CONTAINING PROTEIN"/>
    <property type="match status" value="1"/>
</dbReference>
<feature type="domain" description="Tudor" evidence="2">
    <location>
        <begin position="1513"/>
        <end position="1571"/>
    </location>
</feature>
<dbReference type="PROSITE" id="PS50304">
    <property type="entry name" value="TUDOR"/>
    <property type="match status" value="6"/>
</dbReference>
<feature type="domain" description="Tudor" evidence="2">
    <location>
        <begin position="808"/>
        <end position="868"/>
    </location>
</feature>
<evidence type="ECO:0000256" key="1">
    <source>
        <dbReference type="SAM" id="MobiDB-lite"/>
    </source>
</evidence>
<feature type="domain" description="Tudor" evidence="2">
    <location>
        <begin position="303"/>
        <end position="361"/>
    </location>
</feature>
<feature type="compositionally biased region" description="Basic and acidic residues" evidence="1">
    <location>
        <begin position="695"/>
        <end position="706"/>
    </location>
</feature>
<feature type="domain" description="Tudor" evidence="2">
    <location>
        <begin position="1026"/>
        <end position="1085"/>
    </location>
</feature>
<dbReference type="OMA" id="NMSFECL"/>
<accession>A0A401SIK1</accession>
<sequence length="1708" mass="193953">CFVGLMCSTFTSPAHSSVLDLNITRVECYPEKVFVCFWGWYNSICELDYHILHNEVQNAAKTSTNIAVDELCFAEDLYNGGWHRGRVIRKDEESYEVFLIDGGMMLTVDSRHIAAASKNLFQLPPKVVCGLFANIVPVKGRWSPTAVKYFSSLTNSRITGSVEKLLKNQIILVEAPDINKKLFELGLAKILDGSTFNFLMELSKDSLGLPGYENMEPLYMQKSCRKPVFDETIVLSPSFQRILDVLSLSLQTGVTEAVKITCASGLHHFYCQLKRLAPELETMTRDLQCYYETEGKELNDGPVDNFGAVCAVKGKDGRWYRGVVKQLLTSGQVEVWFMDYGRTEIVFPNYIKKLMPAFFMMPLMSFPCALNGLSKQTKPWISLQTDIFKESLFEEMLTICIDTYSPKEHLYYVTLHKQKNISIHQVNGIMSEVNPKIECSPKKKETRDSNGQIRKLRETKGIGTGKETCKPMQHSVSSDEMKINASYVGFVEYVINPSDFWIRTSEYNDEFECLMINIRNHYNKVGINEELIQKPVPGLFCCARYSKDLHFYRALITDVLDDQLRVFFVDFGNAEVVDFDAVKSLPAEYMNLPTLAMNCSIAHIFPIEEVWTKDATNFFKKAVFNKKLFISVVSRQGSRYVIDIKDMEYTEQLSISIMMLEAGYADFWNVQPNFVLFEQKCQWKFPKSRTGKSPASEKRMSTDKNSKLKSSCTIPLSNTSVATTLSPAIAMHNSFPRVHVHLPAWSKESKIASPYRQQVFKLGSVLDVRVTHVNSPAEFWCQLQNNSNQLELLMRNMQHYYSIPRDPFQFEHTGCVAKCTKDGQWYRASVIQGNFTKEEVTVLFVDNGIQQKIAIKNLCAINPEFLHLEGQAFRCTVNNIIQPVSHGPSVLDHASCNKFKQFIGNCLISGESLKCTILAMALMNGKGLCNVVDLHTPLINVCQLLLEVRLPTCIKSPSLFSPSVQLYTPYYSAHDIKVGSEEKVYVTYVSSLSKFYCQLEKNTVVIDTLKTEVDIVSEQMQGQKLDLDRTSICLAKYFEDGQWYRAIARTVQSPEHFQVFFIDYGNTEIVDKNDVVPIPEDARNLIFIPMQAVKCCLSLCIQELSDETVVLFKQTVFGKPLTAFVVAKKSDGQLILELYDGSLNISAQITGQCIPCQYGRGIMCLDETKWQSGNSFQPAKVDPSAEQLMKRKPDYLVHLINETNRLILSLLKAERHYVGWKSKVQNCSLGKENVQRMVGRHFKNKKNCQNEIIPKFAAQHAKRKIPACNLGETDHASKATFHQGKIKMAAHHVITSKKTLPLTKRCHLVQNSPVAQNEMILFQWPKLQKDSIIKHVIVYQQNAIVKDKHPLTEYITTPVILLTGQEVIKLLRKLDSRFVEVEINQGTVTRNISVKEIVHKNDLIRVSEYFSPSFDGWAKEVSFAEMENRMANKQCLMSPESLLPVDKSARSSPLNPILCGCIQTRIEYTGFATSVIDPSEFYIQLEDTLEIMETLSSLLAQLSENYQALPRDLLKPGVTCLIKSATDEQWSRVEIYEVSQQFVIVRAVDYGHYVFVPSSDLSRLRELPIELAKVPRLTNPCSLSNVVPSVGHNWTDEAIIFFQNSLNEQTLTIFFKQCISVLFWEVDLVINNKNVAEDLVSAGHAAFLKGIEKSSIKDSAELTEDIQVLTEPVLEQQFENNELSDVLLNEDTIEKFESTYSKCMIATF</sequence>
<keyword evidence="4" id="KW-1185">Reference proteome</keyword>
<protein>
    <recommendedName>
        <fullName evidence="2">Tudor domain-containing protein</fullName>
    </recommendedName>
</protein>
<feature type="domain" description="Tudor" evidence="2">
    <location>
        <begin position="65"/>
        <end position="123"/>
    </location>
</feature>
<evidence type="ECO:0000313" key="4">
    <source>
        <dbReference type="Proteomes" id="UP000287033"/>
    </source>
</evidence>
<feature type="region of interest" description="Disordered" evidence="1">
    <location>
        <begin position="687"/>
        <end position="711"/>
    </location>
</feature>
<dbReference type="STRING" id="137246.A0A401SIK1"/>
<dbReference type="Proteomes" id="UP000287033">
    <property type="component" value="Unassembled WGS sequence"/>
</dbReference>
<dbReference type="SUPFAM" id="SSF63748">
    <property type="entry name" value="Tudor/PWWP/MBT"/>
    <property type="match status" value="6"/>
</dbReference>
<dbReference type="CDD" id="cd20436">
    <property type="entry name" value="Tudor_TDRD15_rpt1"/>
    <property type="match status" value="1"/>
</dbReference>
<dbReference type="EMBL" id="BEZZ01000292">
    <property type="protein sequence ID" value="GCC30239.1"/>
    <property type="molecule type" value="Genomic_DNA"/>
</dbReference>
<dbReference type="InterPro" id="IPR035437">
    <property type="entry name" value="SNase_OB-fold_sf"/>
</dbReference>
<name>A0A401SIK1_CHIPU</name>
<feature type="non-terminal residue" evidence="3">
    <location>
        <position position="1"/>
    </location>
</feature>
<evidence type="ECO:0000259" key="2">
    <source>
        <dbReference type="PROSITE" id="PS50304"/>
    </source>
</evidence>
<organism evidence="3 4">
    <name type="scientific">Chiloscyllium punctatum</name>
    <name type="common">Brownbanded bambooshark</name>
    <name type="synonym">Hemiscyllium punctatum</name>
    <dbReference type="NCBI Taxonomy" id="137246"/>
    <lineage>
        <taxon>Eukaryota</taxon>
        <taxon>Metazoa</taxon>
        <taxon>Chordata</taxon>
        <taxon>Craniata</taxon>
        <taxon>Vertebrata</taxon>
        <taxon>Chondrichthyes</taxon>
        <taxon>Elasmobranchii</taxon>
        <taxon>Galeomorphii</taxon>
        <taxon>Galeoidea</taxon>
        <taxon>Orectolobiformes</taxon>
        <taxon>Hemiscylliidae</taxon>
        <taxon>Chiloscyllium</taxon>
    </lineage>
</organism>
<proteinExistence type="predicted"/>
<dbReference type="InterPro" id="IPR047450">
    <property type="entry name" value="Tudor_TDRD15_rpt1"/>
</dbReference>